<sequence length="272" mass="30847">MLPTPGIEAAPLPPPRPRRNPLNRAFKKLRSALSFPRSGTGSSTAGEADSSAATERGRSRYKKIETVEFYVGPTLKRFTIHRDLLLPIPYFPRPSATGVESFEERSFDFPDFEEQSFKLFVQRLRKGGKSLHRPTDFYGLQDYLGLYVIGDQFNYEALKNEAMDFVRAYYRDKNMAAPPYRLEYIYEATKTPNKMREFLVHTAAYKMLCEKEVPAPGMCEVVGKGGELAVDLLKAVLNFHHNGMTDARRNDLNCQWHEHVQTVKCPGSGIGS</sequence>
<evidence type="ECO:0008006" key="5">
    <source>
        <dbReference type="Google" id="ProtNLM"/>
    </source>
</evidence>
<feature type="region of interest" description="Disordered" evidence="1">
    <location>
        <begin position="1"/>
        <end position="57"/>
    </location>
</feature>
<dbReference type="Proteomes" id="UP000504638">
    <property type="component" value="Unplaced"/>
</dbReference>
<dbReference type="OrthoDB" id="194443at2759"/>
<evidence type="ECO:0000313" key="2">
    <source>
        <dbReference type="EMBL" id="KAF1813620.1"/>
    </source>
</evidence>
<dbReference type="AlphaFoldDB" id="A0A6G1G6V4"/>
<dbReference type="GeneID" id="54422350"/>
<dbReference type="EMBL" id="ML975154">
    <property type="protein sequence ID" value="KAF1813620.1"/>
    <property type="molecule type" value="Genomic_DNA"/>
</dbReference>
<proteinExistence type="predicted"/>
<feature type="compositionally biased region" description="Basic residues" evidence="1">
    <location>
        <begin position="16"/>
        <end position="30"/>
    </location>
</feature>
<reference evidence="2 4" key="1">
    <citation type="submission" date="2020-01" db="EMBL/GenBank/DDBJ databases">
        <authorList>
            <consortium name="DOE Joint Genome Institute"/>
            <person name="Haridas S."/>
            <person name="Albert R."/>
            <person name="Binder M."/>
            <person name="Bloem J."/>
            <person name="Labutti K."/>
            <person name="Salamov A."/>
            <person name="Andreopoulos B."/>
            <person name="Baker S.E."/>
            <person name="Barry K."/>
            <person name="Bills G."/>
            <person name="Bluhm B.H."/>
            <person name="Cannon C."/>
            <person name="Castanera R."/>
            <person name="Culley D.E."/>
            <person name="Daum C."/>
            <person name="Ezra D."/>
            <person name="Gonzalez J.B."/>
            <person name="Henrissat B."/>
            <person name="Kuo A."/>
            <person name="Liang C."/>
            <person name="Lipzen A."/>
            <person name="Lutzoni F."/>
            <person name="Magnuson J."/>
            <person name="Mondo S."/>
            <person name="Nolan M."/>
            <person name="Ohm R."/>
            <person name="Pangilinan J."/>
            <person name="Park H.-J."/>
            <person name="Ramirez L."/>
            <person name="Alfaro M."/>
            <person name="Sun H."/>
            <person name="Tritt A."/>
            <person name="Yoshinaga Y."/>
            <person name="Zwiers L.-H."/>
            <person name="Turgeon B.G."/>
            <person name="Goodwin S.B."/>
            <person name="Spatafora J.W."/>
            <person name="Crous P.W."/>
            <person name="Grigoriev I.V."/>
        </authorList>
    </citation>
    <scope>NUCLEOTIDE SEQUENCE</scope>
    <source>
        <strain evidence="2 4">CBS 781.70</strain>
    </source>
</reference>
<dbReference type="RefSeq" id="XP_033535251.1">
    <property type="nucleotide sequence ID" value="XM_033681780.1"/>
</dbReference>
<accession>A0A6G1G6V4</accession>
<protein>
    <recommendedName>
        <fullName evidence="5">BTB domain-containing protein</fullName>
    </recommendedName>
</protein>
<gene>
    <name evidence="2 4" type="ORF">P152DRAFT_480867</name>
</gene>
<reference evidence="4" key="3">
    <citation type="submission" date="2025-04" db="UniProtKB">
        <authorList>
            <consortium name="RefSeq"/>
        </authorList>
    </citation>
    <scope>IDENTIFICATION</scope>
    <source>
        <strain evidence="4">CBS 781.70</strain>
    </source>
</reference>
<name>A0A6G1G6V4_9PEZI</name>
<keyword evidence="3" id="KW-1185">Reference proteome</keyword>
<evidence type="ECO:0000313" key="3">
    <source>
        <dbReference type="Proteomes" id="UP000504638"/>
    </source>
</evidence>
<reference evidence="4" key="2">
    <citation type="submission" date="2020-04" db="EMBL/GenBank/DDBJ databases">
        <authorList>
            <consortium name="NCBI Genome Project"/>
        </authorList>
    </citation>
    <scope>NUCLEOTIDE SEQUENCE</scope>
    <source>
        <strain evidence="4">CBS 781.70</strain>
    </source>
</reference>
<organism evidence="2">
    <name type="scientific">Eremomyces bilateralis CBS 781.70</name>
    <dbReference type="NCBI Taxonomy" id="1392243"/>
    <lineage>
        <taxon>Eukaryota</taxon>
        <taxon>Fungi</taxon>
        <taxon>Dikarya</taxon>
        <taxon>Ascomycota</taxon>
        <taxon>Pezizomycotina</taxon>
        <taxon>Dothideomycetes</taxon>
        <taxon>Dothideomycetes incertae sedis</taxon>
        <taxon>Eremomycetales</taxon>
        <taxon>Eremomycetaceae</taxon>
        <taxon>Eremomyces</taxon>
    </lineage>
</organism>
<evidence type="ECO:0000256" key="1">
    <source>
        <dbReference type="SAM" id="MobiDB-lite"/>
    </source>
</evidence>
<evidence type="ECO:0000313" key="4">
    <source>
        <dbReference type="RefSeq" id="XP_033535251.1"/>
    </source>
</evidence>